<feature type="transmembrane region" description="Helical" evidence="6">
    <location>
        <begin position="565"/>
        <end position="588"/>
    </location>
</feature>
<feature type="modified residue" description="4-aspartylphosphate" evidence="5">
    <location>
        <position position="970"/>
    </location>
</feature>
<dbReference type="SUPFAM" id="SSF55874">
    <property type="entry name" value="ATPase domain of HSP90 chaperone/DNA topoisomerase II/histidine kinase"/>
    <property type="match status" value="1"/>
</dbReference>
<feature type="transmembrane region" description="Helical" evidence="6">
    <location>
        <begin position="608"/>
        <end position="629"/>
    </location>
</feature>
<dbReference type="Pfam" id="PF02518">
    <property type="entry name" value="HATPase_c"/>
    <property type="match status" value="1"/>
</dbReference>
<evidence type="ECO:0000259" key="8">
    <source>
        <dbReference type="PROSITE" id="PS50110"/>
    </source>
</evidence>
<dbReference type="PANTHER" id="PTHR45339">
    <property type="entry name" value="HYBRID SIGNAL TRANSDUCTION HISTIDINE KINASE J"/>
    <property type="match status" value="1"/>
</dbReference>
<feature type="transmembrane region" description="Helical" evidence="6">
    <location>
        <begin position="144"/>
        <end position="165"/>
    </location>
</feature>
<keyword evidence="3 5" id="KW-0597">Phosphoprotein</keyword>
<dbReference type="STRING" id="1760988.SAMN02949497_2817"/>
<dbReference type="CDD" id="cd00082">
    <property type="entry name" value="HisKA"/>
    <property type="match status" value="1"/>
</dbReference>
<dbReference type="InterPro" id="IPR003594">
    <property type="entry name" value="HATPase_dom"/>
</dbReference>
<dbReference type="RefSeq" id="WP_085213688.1">
    <property type="nucleotide sequence ID" value="NZ_FXAM01000001.1"/>
</dbReference>
<dbReference type="Proteomes" id="UP000192923">
    <property type="component" value="Unassembled WGS sequence"/>
</dbReference>
<feature type="transmembrane region" description="Helical" evidence="6">
    <location>
        <begin position="177"/>
        <end position="196"/>
    </location>
</feature>
<keyword evidence="9" id="KW-0808">Transferase</keyword>
<dbReference type="SUPFAM" id="SSF47384">
    <property type="entry name" value="Homodimeric domain of signal transducing histidine kinase"/>
    <property type="match status" value="1"/>
</dbReference>
<feature type="transmembrane region" description="Helical" evidence="6">
    <location>
        <begin position="427"/>
        <end position="450"/>
    </location>
</feature>
<dbReference type="Gene3D" id="3.30.565.10">
    <property type="entry name" value="Histidine kinase-like ATPase, C-terminal domain"/>
    <property type="match status" value="1"/>
</dbReference>
<feature type="transmembrane region" description="Helical" evidence="6">
    <location>
        <begin position="70"/>
        <end position="96"/>
    </location>
</feature>
<feature type="transmembrane region" description="Helical" evidence="6">
    <location>
        <begin position="456"/>
        <end position="477"/>
    </location>
</feature>
<feature type="transmembrane region" description="Helical" evidence="6">
    <location>
        <begin position="256"/>
        <end position="275"/>
    </location>
</feature>
<dbReference type="PANTHER" id="PTHR45339:SF1">
    <property type="entry name" value="HYBRID SIGNAL TRANSDUCTION HISTIDINE KINASE J"/>
    <property type="match status" value="1"/>
</dbReference>
<dbReference type="InterPro" id="IPR011006">
    <property type="entry name" value="CheY-like_superfamily"/>
</dbReference>
<evidence type="ECO:0000256" key="1">
    <source>
        <dbReference type="ARBA" id="ARBA00000085"/>
    </source>
</evidence>
<dbReference type="InterPro" id="IPR005467">
    <property type="entry name" value="His_kinase_dom"/>
</dbReference>
<dbReference type="Gene3D" id="3.40.50.2300">
    <property type="match status" value="1"/>
</dbReference>
<feature type="transmembrane region" description="Helical" evidence="6">
    <location>
        <begin position="388"/>
        <end position="406"/>
    </location>
</feature>
<dbReference type="PROSITE" id="PS50110">
    <property type="entry name" value="RESPONSE_REGULATORY"/>
    <property type="match status" value="1"/>
</dbReference>
<dbReference type="Pfam" id="PF00072">
    <property type="entry name" value="Response_reg"/>
    <property type="match status" value="1"/>
</dbReference>
<dbReference type="InterPro" id="IPR036097">
    <property type="entry name" value="HisK_dim/P_sf"/>
</dbReference>
<dbReference type="Pfam" id="PF00512">
    <property type="entry name" value="HisKA"/>
    <property type="match status" value="1"/>
</dbReference>
<evidence type="ECO:0000256" key="2">
    <source>
        <dbReference type="ARBA" id="ARBA00012438"/>
    </source>
</evidence>
<comment type="catalytic activity">
    <reaction evidence="1">
        <text>ATP + protein L-histidine = ADP + protein N-phospho-L-histidine.</text>
        <dbReference type="EC" id="2.7.13.3"/>
    </reaction>
</comment>
<keyword evidence="4" id="KW-0902">Two-component regulatory system</keyword>
<dbReference type="InterPro" id="IPR001789">
    <property type="entry name" value="Sig_transdc_resp-reg_receiver"/>
</dbReference>
<evidence type="ECO:0000313" key="9">
    <source>
        <dbReference type="EMBL" id="SMF95453.1"/>
    </source>
</evidence>
<keyword evidence="9" id="KW-0418">Kinase</keyword>
<dbReference type="EC" id="2.7.13.3" evidence="2"/>
<dbReference type="SMART" id="SM00448">
    <property type="entry name" value="REC"/>
    <property type="match status" value="1"/>
</dbReference>
<evidence type="ECO:0000256" key="4">
    <source>
        <dbReference type="ARBA" id="ARBA00023012"/>
    </source>
</evidence>
<feature type="transmembrane region" description="Helical" evidence="6">
    <location>
        <begin position="360"/>
        <end position="382"/>
    </location>
</feature>
<evidence type="ECO:0000313" key="10">
    <source>
        <dbReference type="Proteomes" id="UP000192923"/>
    </source>
</evidence>
<dbReference type="InterPro" id="IPR036890">
    <property type="entry name" value="HATPase_C_sf"/>
</dbReference>
<dbReference type="FunFam" id="3.30.565.10:FF:000010">
    <property type="entry name" value="Sensor histidine kinase RcsC"/>
    <property type="match status" value="1"/>
</dbReference>
<keyword evidence="6" id="KW-1133">Transmembrane helix</keyword>
<organism evidence="9 10">
    <name type="scientific">Methylomagnum ishizawai</name>
    <dbReference type="NCBI Taxonomy" id="1760988"/>
    <lineage>
        <taxon>Bacteria</taxon>
        <taxon>Pseudomonadati</taxon>
        <taxon>Pseudomonadota</taxon>
        <taxon>Gammaproteobacteria</taxon>
        <taxon>Methylococcales</taxon>
        <taxon>Methylococcaceae</taxon>
        <taxon>Methylomagnum</taxon>
    </lineage>
</organism>
<keyword evidence="6" id="KW-0472">Membrane</keyword>
<dbReference type="CDD" id="cd17546">
    <property type="entry name" value="REC_hyHK_CKI1_RcsC-like"/>
    <property type="match status" value="1"/>
</dbReference>
<sequence length="1125" mass="123364">MAVNRQTIAKVRRDYNSWVANETLEDYALRFAPRSFRKWSEFRVANTAFGSISFLVLEAMGGLMAVNYGFTNACLAILTVGLIVFLTGFPISYYAARHNIDMDLLTRGAGFGYIGSTLTSLIYASFTFILFALEASIMSLALELYFGMPLALAHVVSAVVVIPLVTFGITMINRLQLWTQPLWLALLVAPYVGVLLREPEALRTLPLFTGRGPVDGGFDGLLFGAACTMAFSMVAQIGEQVDFLRFLPEKTTANRWRWWAATILAGPGWILLGVARQLGGALLAHLAIRHGIDPVHAHEPTQMYLTAYGHVFDNPALALAATTLLVVVSQVKINVTNAYAGSLAWSNFFSRLTHSHPGRVVWLVFNVAIALLLMELGVFGALERVLGLFSNIAIAWIGALVADLVVNKPLGLSPAHVEFKRAYLPDLNPVGVVSTLCASLVSILAYLGLFGAGPKAFSAFLALGLAFALAPLIAFLSRGRFYLARDRDDWGQATPHAQCCICGNDFEIEDKAYCPAYQGTICSLCCTLDARCLDACKPGVRLKDQLESLARWLPTGWPIAIRLRLLRFAMVFSLLATLGGLFVGVIFYQDVLAARVGNPALAHALVDSFVKVYAALLVFLGLGAWWLVLNSESRQVAQEESARQTQRLMQEIEEHRKTDIKLKQARDAAERANQAKSRFLSDMSHEIRTPLNSILGYAQILGKDPAIPAHRRDAVEIVQRSGEHLSALIEDILDIARIEARKLELKRAPIDLPALIEQLARMFRPQAEAKGLAFRCQIVDTLPRRIRGDEKRVGQILINLLGNAVKFTQGGEVLFRVGYGGEIARFQIVDTGIGIPADQLEEIFQPFQRLAGTRGNAASGSGLGLTISKILAEIMGGELSVESEPGRGSTFSVRLFLPDLKNFEEIAAEDDIAGYHGPRKRILVVDDQPEHRGLLRSILDPLGFDLDEAGSGTDCLAQVARRRPDLILMDLVMADTGGIEAAERLRAQGCRSPIIVVSANAYPSDRRQSFGAGCDDFVAKPIQIAELLRKVKLHLGLDWIYRKDGAAAGRTAAEQTLAPPPPDVLEELEFCARIGDMRGLTDRLKDLIDEDFKYLPYARHLQGLAKEFRIADIKAFLGSHPETPP</sequence>
<dbReference type="GO" id="GO:0000155">
    <property type="term" value="F:phosphorelay sensor kinase activity"/>
    <property type="evidence" value="ECO:0007669"/>
    <property type="project" value="InterPro"/>
</dbReference>
<feature type="transmembrane region" description="Helical" evidence="6">
    <location>
        <begin position="44"/>
        <end position="64"/>
    </location>
</feature>
<dbReference type="EMBL" id="FXAM01000001">
    <property type="protein sequence ID" value="SMF95453.1"/>
    <property type="molecule type" value="Genomic_DNA"/>
</dbReference>
<feature type="transmembrane region" description="Helical" evidence="6">
    <location>
        <begin position="108"/>
        <end position="132"/>
    </location>
</feature>
<feature type="transmembrane region" description="Helical" evidence="6">
    <location>
        <begin position="216"/>
        <end position="235"/>
    </location>
</feature>
<dbReference type="PROSITE" id="PS50109">
    <property type="entry name" value="HIS_KIN"/>
    <property type="match status" value="1"/>
</dbReference>
<accession>A0A1Y6D3N0</accession>
<keyword evidence="6" id="KW-0812">Transmembrane</keyword>
<dbReference type="InterPro" id="IPR003661">
    <property type="entry name" value="HisK_dim/P_dom"/>
</dbReference>
<dbReference type="SMART" id="SM00387">
    <property type="entry name" value="HATPase_c"/>
    <property type="match status" value="1"/>
</dbReference>
<dbReference type="CDD" id="cd16922">
    <property type="entry name" value="HATPase_EvgS-ArcB-TorS-like"/>
    <property type="match status" value="1"/>
</dbReference>
<feature type="domain" description="Histidine kinase" evidence="7">
    <location>
        <begin position="682"/>
        <end position="899"/>
    </location>
</feature>
<dbReference type="SMART" id="SM00388">
    <property type="entry name" value="HisKA"/>
    <property type="match status" value="1"/>
</dbReference>
<dbReference type="InterPro" id="IPR004358">
    <property type="entry name" value="Sig_transdc_His_kin-like_C"/>
</dbReference>
<dbReference type="AlphaFoldDB" id="A0A1Y6D3N0"/>
<dbReference type="SUPFAM" id="SSF52172">
    <property type="entry name" value="CheY-like"/>
    <property type="match status" value="1"/>
</dbReference>
<gene>
    <name evidence="9" type="ORF">SAMN02949497_2817</name>
</gene>
<protein>
    <recommendedName>
        <fullName evidence="2">histidine kinase</fullName>
        <ecNumber evidence="2">2.7.13.3</ecNumber>
    </recommendedName>
</protein>
<evidence type="ECO:0000256" key="6">
    <source>
        <dbReference type="SAM" id="Phobius"/>
    </source>
</evidence>
<dbReference type="Gene3D" id="1.10.4160.10">
    <property type="entry name" value="Hydantoin permease"/>
    <property type="match status" value="1"/>
</dbReference>
<evidence type="ECO:0000256" key="5">
    <source>
        <dbReference type="PROSITE-ProRule" id="PRU00169"/>
    </source>
</evidence>
<feature type="domain" description="Response regulatory" evidence="8">
    <location>
        <begin position="921"/>
        <end position="1035"/>
    </location>
</feature>
<reference evidence="9 10" key="1">
    <citation type="submission" date="2016-12" db="EMBL/GenBank/DDBJ databases">
        <authorList>
            <person name="Song W.-J."/>
            <person name="Kurnit D.M."/>
        </authorList>
    </citation>
    <scope>NUCLEOTIDE SEQUENCE [LARGE SCALE GENOMIC DNA]</scope>
    <source>
        <strain evidence="9 10">175</strain>
    </source>
</reference>
<keyword evidence="10" id="KW-1185">Reference proteome</keyword>
<dbReference type="OrthoDB" id="6724607at2"/>
<evidence type="ECO:0000256" key="3">
    <source>
        <dbReference type="ARBA" id="ARBA00022553"/>
    </source>
</evidence>
<dbReference type="Gene3D" id="1.10.287.130">
    <property type="match status" value="1"/>
</dbReference>
<proteinExistence type="predicted"/>
<dbReference type="PRINTS" id="PR00344">
    <property type="entry name" value="BCTRLSENSOR"/>
</dbReference>
<name>A0A1Y6D3N0_9GAMM</name>
<evidence type="ECO:0000259" key="7">
    <source>
        <dbReference type="PROSITE" id="PS50109"/>
    </source>
</evidence>